<dbReference type="GO" id="GO:0019748">
    <property type="term" value="P:secondary metabolic process"/>
    <property type="evidence" value="ECO:0007669"/>
    <property type="project" value="TreeGrafter"/>
</dbReference>
<dbReference type="GO" id="GO:0005737">
    <property type="term" value="C:cytoplasm"/>
    <property type="evidence" value="ECO:0007669"/>
    <property type="project" value="TreeGrafter"/>
</dbReference>
<keyword evidence="4" id="KW-1185">Reference proteome</keyword>
<dbReference type="GO" id="GO:0016787">
    <property type="term" value="F:hydrolase activity"/>
    <property type="evidence" value="ECO:0007669"/>
    <property type="project" value="UniProtKB-KW"/>
</dbReference>
<evidence type="ECO:0000313" key="3">
    <source>
        <dbReference type="EMBL" id="KPM39647.1"/>
    </source>
</evidence>
<dbReference type="SUPFAM" id="SSF53474">
    <property type="entry name" value="alpha/beta-Hydrolases"/>
    <property type="match status" value="1"/>
</dbReference>
<dbReference type="EMBL" id="LKCW01000101">
    <property type="protein sequence ID" value="KPM39647.1"/>
    <property type="molecule type" value="Genomic_DNA"/>
</dbReference>
<dbReference type="PANTHER" id="PTHR48070">
    <property type="entry name" value="ESTERASE OVCA2"/>
    <property type="match status" value="1"/>
</dbReference>
<dbReference type="Pfam" id="PF03959">
    <property type="entry name" value="FSH1"/>
    <property type="match status" value="1"/>
</dbReference>
<name>A0A0P7BHC2_9HYPO</name>
<feature type="domain" description="Serine hydrolase" evidence="2">
    <location>
        <begin position="2"/>
        <end position="201"/>
    </location>
</feature>
<dbReference type="OrthoDB" id="414698at2759"/>
<gene>
    <name evidence="3" type="ORF">AK830_g6895</name>
</gene>
<accession>A0A0P7BHC2</accession>
<dbReference type="STRING" id="78410.A0A0P7BHC2"/>
<dbReference type="GO" id="GO:0005634">
    <property type="term" value="C:nucleus"/>
    <property type="evidence" value="ECO:0007669"/>
    <property type="project" value="TreeGrafter"/>
</dbReference>
<dbReference type="PANTHER" id="PTHR48070:SF7">
    <property type="entry name" value="SERINE HYDROLASE FSH DOMAIN-CONTAINING PROTEIN-RELATED"/>
    <property type="match status" value="1"/>
</dbReference>
<evidence type="ECO:0000313" key="4">
    <source>
        <dbReference type="Proteomes" id="UP000050424"/>
    </source>
</evidence>
<reference evidence="3 4" key="1">
    <citation type="submission" date="2015-09" db="EMBL/GenBank/DDBJ databases">
        <title>Draft genome of a European isolate of the apple canker pathogen Neonectria ditissima.</title>
        <authorList>
            <person name="Gomez-Cortecero A."/>
            <person name="Harrison R.J."/>
            <person name="Armitage A.D."/>
        </authorList>
    </citation>
    <scope>NUCLEOTIDE SEQUENCE [LARGE SCALE GENOMIC DNA]</scope>
    <source>
        <strain evidence="3 4">R09/05</strain>
    </source>
</reference>
<protein>
    <recommendedName>
        <fullName evidence="2">Serine hydrolase domain-containing protein</fullName>
    </recommendedName>
</protein>
<keyword evidence="1" id="KW-0378">Hydrolase</keyword>
<dbReference type="InterPro" id="IPR029058">
    <property type="entry name" value="AB_hydrolase_fold"/>
</dbReference>
<dbReference type="Proteomes" id="UP000050424">
    <property type="component" value="Unassembled WGS sequence"/>
</dbReference>
<comment type="caution">
    <text evidence="3">The sequence shown here is derived from an EMBL/GenBank/DDBJ whole genome shotgun (WGS) entry which is preliminary data.</text>
</comment>
<dbReference type="InterPro" id="IPR005645">
    <property type="entry name" value="FSH-like_dom"/>
</dbReference>
<evidence type="ECO:0000256" key="1">
    <source>
        <dbReference type="ARBA" id="ARBA00022801"/>
    </source>
</evidence>
<evidence type="ECO:0000259" key="2">
    <source>
        <dbReference type="Pfam" id="PF03959"/>
    </source>
</evidence>
<sequence>MRFLCLHGMGTSAEIFETQTGPLRQALGALNDFDFYEGECEVPPAEGIKAVFDCDSYRAWYDPDLGADTHRKSLELVKEIIEEDGPFDACMGFSQGAALLASLILSHQNSHPFSPPLFHLAVFICGSSALNVSEADGVWSRVNPRSLEQQRKRIKIPTVHIIGAKDSAFQESVNLRDMCEPRNRLEYLHGSGHEVPRNVRVTAEMARVVGKGMERALAAH</sequence>
<dbReference type="InterPro" id="IPR050593">
    <property type="entry name" value="LovG"/>
</dbReference>
<dbReference type="Gene3D" id="3.40.50.1820">
    <property type="entry name" value="alpha/beta hydrolase"/>
    <property type="match status" value="1"/>
</dbReference>
<proteinExistence type="predicted"/>
<organism evidence="3 4">
    <name type="scientific">Neonectria ditissima</name>
    <dbReference type="NCBI Taxonomy" id="78410"/>
    <lineage>
        <taxon>Eukaryota</taxon>
        <taxon>Fungi</taxon>
        <taxon>Dikarya</taxon>
        <taxon>Ascomycota</taxon>
        <taxon>Pezizomycotina</taxon>
        <taxon>Sordariomycetes</taxon>
        <taxon>Hypocreomycetidae</taxon>
        <taxon>Hypocreales</taxon>
        <taxon>Nectriaceae</taxon>
        <taxon>Neonectria</taxon>
    </lineage>
</organism>
<dbReference type="AlphaFoldDB" id="A0A0P7BHC2"/>